<evidence type="ECO:0000313" key="13">
    <source>
        <dbReference type="Proteomes" id="UP000199445"/>
    </source>
</evidence>
<dbReference type="Pfam" id="PF18081">
    <property type="entry name" value="FANC_SAP"/>
    <property type="match status" value="1"/>
</dbReference>
<dbReference type="EMBL" id="FOSC01000007">
    <property type="protein sequence ID" value="SFJ89835.1"/>
    <property type="molecule type" value="Genomic_DNA"/>
</dbReference>
<keyword evidence="9" id="KW-0460">Magnesium</keyword>
<organism evidence="12 13">
    <name type="scientific">Marinobacter persicus</name>
    <dbReference type="NCBI Taxonomy" id="930118"/>
    <lineage>
        <taxon>Bacteria</taxon>
        <taxon>Pseudomonadati</taxon>
        <taxon>Pseudomonadota</taxon>
        <taxon>Gammaproteobacteria</taxon>
        <taxon>Pseudomonadales</taxon>
        <taxon>Marinobacteraceae</taxon>
        <taxon>Marinobacter</taxon>
    </lineage>
</organism>
<dbReference type="Pfam" id="PF21315">
    <property type="entry name" value="FAN1_HTH"/>
    <property type="match status" value="1"/>
</dbReference>
<evidence type="ECO:0000256" key="9">
    <source>
        <dbReference type="ARBA" id="ARBA00022842"/>
    </source>
</evidence>
<evidence type="ECO:0000259" key="11">
    <source>
        <dbReference type="SMART" id="SM00990"/>
    </source>
</evidence>
<dbReference type="GO" id="GO:0004528">
    <property type="term" value="F:phosphodiesterase I activity"/>
    <property type="evidence" value="ECO:0007669"/>
    <property type="project" value="UniProtKB-EC"/>
</dbReference>
<keyword evidence="13" id="KW-1185">Reference proteome</keyword>
<dbReference type="InterPro" id="IPR040603">
    <property type="entry name" value="FAN1_SAP_bact"/>
</dbReference>
<dbReference type="Gene3D" id="3.40.1350.10">
    <property type="match status" value="1"/>
</dbReference>
<dbReference type="InterPro" id="IPR049125">
    <property type="entry name" value="FAN1-like_WH"/>
</dbReference>
<dbReference type="GO" id="GO:0036297">
    <property type="term" value="P:interstrand cross-link repair"/>
    <property type="evidence" value="ECO:0007669"/>
    <property type="project" value="InterPro"/>
</dbReference>
<evidence type="ECO:0000256" key="1">
    <source>
        <dbReference type="ARBA" id="ARBA00000983"/>
    </source>
</evidence>
<keyword evidence="10" id="KW-0464">Manganese</keyword>
<evidence type="ECO:0000256" key="8">
    <source>
        <dbReference type="ARBA" id="ARBA00022801"/>
    </source>
</evidence>
<evidence type="ECO:0000256" key="2">
    <source>
        <dbReference type="ARBA" id="ARBA00001936"/>
    </source>
</evidence>
<protein>
    <recommendedName>
        <fullName evidence="5">phosphodiesterase I</fullName>
        <ecNumber evidence="5">3.1.4.1</ecNumber>
    </recommendedName>
</protein>
<keyword evidence="6" id="KW-0540">Nuclease</keyword>
<sequence length="575" mass="66548">MSESNELMRQTRSYLATADLENPLYYLENMDILVAWVANHHADLLTEQERSRLAAFTGLATGPRALLTRMVMRTGELFRADKLRYPELPVPEPEALRVLVQEGWLDSAPELSLDDLFRLFTLAELRPVFGHWLQQQGHPKTLGKARMRELLAEGFRGARSLREWLPDGGETWEVVQLRDMALFDRIRLMFFGNLRQSWTDFVLVELGVQRFEPVPFTPESRAFQWRADVDCYLQMHRCRERLDEGEPAVDVWPDAPGPVDNPWLSSRRDRLLLELGRQAERQGERELALQVWAASGHREARLKRLRLLERMKRFDQAWATACQWQTGELSDAEAQGLTRLLKRLAPKVGADKPEPVENPELQAFTLTLPRPDTGTVELAAVQHLRTEEAPVFYVENTLINALFGLLCWPVIFKPIPGAFFHPFHIGPADLTREDFVARRQQAFEQRFGLLATGDYRQEIIETFRNKQGISNPFVIWPVLNENLLELAMDCIPARHLEALFRRLLNNIREHRSGFPDLIRLVPEADDPEQRYEMIEVKGPGDRLQDHQVRWLHFFAREGIPASVCYVRWRDDEAGA</sequence>
<dbReference type="EC" id="3.1.4.1" evidence="5"/>
<comment type="similarity">
    <text evidence="4">Belongs to the FAN1 family.</text>
</comment>
<dbReference type="Pfam" id="PF08774">
    <property type="entry name" value="VRR_NUC"/>
    <property type="match status" value="1"/>
</dbReference>
<comment type="catalytic activity">
    <reaction evidence="1">
        <text>Hydrolytically removes 5'-nucleotides successively from the 3'-hydroxy termini of 3'-hydroxy-terminated oligonucleotides.</text>
        <dbReference type="EC" id="3.1.4.1"/>
    </reaction>
</comment>
<evidence type="ECO:0000256" key="4">
    <source>
        <dbReference type="ARBA" id="ARBA00005533"/>
    </source>
</evidence>
<keyword evidence="8" id="KW-0378">Hydrolase</keyword>
<dbReference type="InterPro" id="IPR011856">
    <property type="entry name" value="tRNA_endonuc-like_dom_sf"/>
</dbReference>
<name>A0A1I3V3M7_9GAMM</name>
<evidence type="ECO:0000256" key="3">
    <source>
        <dbReference type="ARBA" id="ARBA00001946"/>
    </source>
</evidence>
<feature type="domain" description="VRR-NUC" evidence="11">
    <location>
        <begin position="450"/>
        <end position="568"/>
    </location>
</feature>
<dbReference type="InterPro" id="IPR014883">
    <property type="entry name" value="VRR_NUC"/>
</dbReference>
<keyword evidence="7" id="KW-0479">Metal-binding</keyword>
<accession>A0A1I3V3M7</accession>
<dbReference type="InterPro" id="IPR033315">
    <property type="entry name" value="Fan1-like"/>
</dbReference>
<evidence type="ECO:0000313" key="12">
    <source>
        <dbReference type="EMBL" id="SFJ89835.1"/>
    </source>
</evidence>
<dbReference type="SMART" id="SM00990">
    <property type="entry name" value="VRR_NUC"/>
    <property type="match status" value="1"/>
</dbReference>
<dbReference type="GO" id="GO:0046872">
    <property type="term" value="F:metal ion binding"/>
    <property type="evidence" value="ECO:0007669"/>
    <property type="project" value="UniProtKB-KW"/>
</dbReference>
<dbReference type="PANTHER" id="PTHR15749">
    <property type="entry name" value="FANCONI-ASSOCIATED NUCLEASE 1"/>
    <property type="match status" value="1"/>
</dbReference>
<evidence type="ECO:0000256" key="6">
    <source>
        <dbReference type="ARBA" id="ARBA00022722"/>
    </source>
</evidence>
<dbReference type="Proteomes" id="UP000199445">
    <property type="component" value="Unassembled WGS sequence"/>
</dbReference>
<proteinExistence type="inferred from homology"/>
<evidence type="ECO:0000256" key="10">
    <source>
        <dbReference type="ARBA" id="ARBA00023211"/>
    </source>
</evidence>
<gene>
    <name evidence="12" type="ORF">SAMN05216429_10794</name>
</gene>
<dbReference type="GO" id="GO:0003676">
    <property type="term" value="F:nucleic acid binding"/>
    <property type="evidence" value="ECO:0007669"/>
    <property type="project" value="InterPro"/>
</dbReference>
<reference evidence="12 13" key="1">
    <citation type="submission" date="2016-10" db="EMBL/GenBank/DDBJ databases">
        <authorList>
            <person name="de Groot N.N."/>
        </authorList>
    </citation>
    <scope>NUCLEOTIDE SEQUENCE [LARGE SCALE GENOMIC DNA]</scope>
    <source>
        <strain evidence="12 13">IBRC-M 10445</strain>
    </source>
</reference>
<comment type="cofactor">
    <cofactor evidence="3">
        <name>Mg(2+)</name>
        <dbReference type="ChEBI" id="CHEBI:18420"/>
    </cofactor>
</comment>
<dbReference type="PANTHER" id="PTHR15749:SF4">
    <property type="entry name" value="FANCONI-ASSOCIATED NUCLEASE 1"/>
    <property type="match status" value="1"/>
</dbReference>
<comment type="cofactor">
    <cofactor evidence="2">
        <name>Mn(2+)</name>
        <dbReference type="ChEBI" id="CHEBI:29035"/>
    </cofactor>
</comment>
<dbReference type="AlphaFoldDB" id="A0A1I3V3M7"/>
<evidence type="ECO:0000256" key="7">
    <source>
        <dbReference type="ARBA" id="ARBA00022723"/>
    </source>
</evidence>
<evidence type="ECO:0000256" key="5">
    <source>
        <dbReference type="ARBA" id="ARBA00012029"/>
    </source>
</evidence>